<evidence type="ECO:0000313" key="3">
    <source>
        <dbReference type="Proteomes" id="UP000535491"/>
    </source>
</evidence>
<comment type="caution">
    <text evidence="2">The sequence shown here is derived from an EMBL/GenBank/DDBJ whole genome shotgun (WGS) entry which is preliminary data.</text>
</comment>
<feature type="region of interest" description="Disordered" evidence="1">
    <location>
        <begin position="41"/>
        <end position="64"/>
    </location>
</feature>
<keyword evidence="3" id="KW-1185">Reference proteome</keyword>
<gene>
    <name evidence="2" type="ORF">H1191_06070</name>
</gene>
<organism evidence="2 3">
    <name type="scientific">Paenactinomyces guangxiensis</name>
    <dbReference type="NCBI Taxonomy" id="1490290"/>
    <lineage>
        <taxon>Bacteria</taxon>
        <taxon>Bacillati</taxon>
        <taxon>Bacillota</taxon>
        <taxon>Bacilli</taxon>
        <taxon>Bacillales</taxon>
        <taxon>Thermoactinomycetaceae</taxon>
        <taxon>Paenactinomyces</taxon>
    </lineage>
</organism>
<evidence type="ECO:0000313" key="2">
    <source>
        <dbReference type="EMBL" id="MBA4493871.1"/>
    </source>
</evidence>
<name>A0A7W1WQ77_9BACL</name>
<reference evidence="2 3" key="1">
    <citation type="submission" date="2020-07" db="EMBL/GenBank/DDBJ databases">
        <authorList>
            <person name="Feng H."/>
        </authorList>
    </citation>
    <scope>NUCLEOTIDE SEQUENCE [LARGE SCALE GENOMIC DNA]</scope>
    <source>
        <strain evidence="3">s-10</strain>
    </source>
</reference>
<evidence type="ECO:0000256" key="1">
    <source>
        <dbReference type="SAM" id="MobiDB-lite"/>
    </source>
</evidence>
<sequence length="64" mass="6825">MSKTSKFLSALAVFLLTGTISGSGVYYYMISKAGQQVQNMPPRAPNTMIVPKDDITGAKKGVSQ</sequence>
<protein>
    <submittedName>
        <fullName evidence="2">Uncharacterized protein</fullName>
    </submittedName>
</protein>
<dbReference type="AlphaFoldDB" id="A0A7W1WQ77"/>
<accession>A0A7W1WQ77</accession>
<dbReference type="EMBL" id="JACEIQ010000004">
    <property type="protein sequence ID" value="MBA4493871.1"/>
    <property type="molecule type" value="Genomic_DNA"/>
</dbReference>
<proteinExistence type="predicted"/>
<dbReference type="Proteomes" id="UP000535491">
    <property type="component" value="Unassembled WGS sequence"/>
</dbReference>
<dbReference type="RefSeq" id="WP_181751112.1">
    <property type="nucleotide sequence ID" value="NZ_JACEIQ010000004.1"/>
</dbReference>